<sequence>MAKDVSIAFKASDNLTHSLQKMRKSVDGLSRDVTEYRKIQSQAFDKKVEVKLDIKEAQQNLKKLNSEIKNGSEGAKIAYQMQQRELIGLQEEYKRLTKVANDASKAELKLQDDLYKRKNQKNTMSTLKNLASAGLGNMVGDALTSSVNQNITSMYGSEVGSNISSIAGGVLSGAAIGAIAGPIGSAVGAAVGGLTGAINALSEQQQRDDDRFRNEVQSLYGKVTEQQEQDLQSGSTMASEREQLVMGLGTLLGSQEEGNKLFEEIKTFGIETPYEGTSMVNAAKQMLAYGIKAENVMDDMRMLGEVAMGDQNKFNNLTYAYAQTQSAGKLTGQDLLQYTAAGFNPLSILAEEQGRTLAELREDMSNGLISAEDVTRAFQIATTEGGRFYGAMNAQMDTYAGKMAMLNDLQAEITLGYGEGYNAKRQEGMEKEIEQLSGKLGDKMREANSLIGEFKADLENKYQQSILDAMSSAMETEEYKMAKREDDGAEMGRILAEARAKAEIEYQNSEGVKLLQESQMSLVQSIQADVALNSQYVEFGKQMANQFSKGYAGVIADLRASGALSPQEINNLAKDKGFNVPIDNPVTSLSKQKGFHATGLDRVPYDGYEAVLHEGEKILTKVEADKRDRALSSGGVNINIASMVIREEADIEKVAYQLYLNLEKRAMNTSLG</sequence>
<protein>
    <submittedName>
        <fullName evidence="3">Tape measure protein</fullName>
    </submittedName>
</protein>
<feature type="domain" description="Tape measure protein N-terminal" evidence="2">
    <location>
        <begin position="234"/>
        <end position="408"/>
    </location>
</feature>
<evidence type="ECO:0000313" key="4">
    <source>
        <dbReference type="Proteomes" id="UP000655830"/>
    </source>
</evidence>
<keyword evidence="1" id="KW-0175">Coiled coil</keyword>
<dbReference type="InterPro" id="IPR013491">
    <property type="entry name" value="Tape_meas_N"/>
</dbReference>
<dbReference type="Pfam" id="PF20155">
    <property type="entry name" value="TMP_3"/>
    <property type="match status" value="1"/>
</dbReference>
<dbReference type="Proteomes" id="UP000655830">
    <property type="component" value="Unassembled WGS sequence"/>
</dbReference>
<reference evidence="3" key="1">
    <citation type="submission" date="2020-08" db="EMBL/GenBank/DDBJ databases">
        <title>Genome public.</title>
        <authorList>
            <person name="Liu C."/>
            <person name="Sun Q."/>
        </authorList>
    </citation>
    <scope>NUCLEOTIDE SEQUENCE</scope>
    <source>
        <strain evidence="3">NSJ-12</strain>
    </source>
</reference>
<comment type="caution">
    <text evidence="3">The sequence shown here is derived from an EMBL/GenBank/DDBJ whole genome shotgun (WGS) entry which is preliminary data.</text>
</comment>
<name>A0A926EF34_9FIRM</name>
<dbReference type="EMBL" id="JACRSY010000015">
    <property type="protein sequence ID" value="MBC8579911.1"/>
    <property type="molecule type" value="Genomic_DNA"/>
</dbReference>
<evidence type="ECO:0000313" key="3">
    <source>
        <dbReference type="EMBL" id="MBC8579911.1"/>
    </source>
</evidence>
<accession>A0A926EF34</accession>
<evidence type="ECO:0000259" key="2">
    <source>
        <dbReference type="Pfam" id="PF20155"/>
    </source>
</evidence>
<proteinExistence type="predicted"/>
<feature type="coiled-coil region" evidence="1">
    <location>
        <begin position="47"/>
        <end position="106"/>
    </location>
</feature>
<dbReference type="NCBIfam" id="TIGR02675">
    <property type="entry name" value="tape_meas_nterm"/>
    <property type="match status" value="1"/>
</dbReference>
<organism evidence="3 4">
    <name type="scientific">Zhenhengia yiwuensis</name>
    <dbReference type="NCBI Taxonomy" id="2763666"/>
    <lineage>
        <taxon>Bacteria</taxon>
        <taxon>Bacillati</taxon>
        <taxon>Bacillota</taxon>
        <taxon>Clostridia</taxon>
        <taxon>Lachnospirales</taxon>
        <taxon>Lachnospiraceae</taxon>
        <taxon>Zhenhengia</taxon>
    </lineage>
</organism>
<gene>
    <name evidence="3" type="ORF">H8718_10280</name>
</gene>
<dbReference type="RefSeq" id="WP_249332808.1">
    <property type="nucleotide sequence ID" value="NZ_JACRSY010000015.1"/>
</dbReference>
<keyword evidence="4" id="KW-1185">Reference proteome</keyword>
<dbReference type="AlphaFoldDB" id="A0A926EF34"/>
<evidence type="ECO:0000256" key="1">
    <source>
        <dbReference type="SAM" id="Coils"/>
    </source>
</evidence>